<protein>
    <submittedName>
        <fullName evidence="2">Uncharacterized protein</fullName>
    </submittedName>
</protein>
<sequence>MLRTNGSGHKAAAAPGRPVAATQPPPAGRTIKAPSLAIFKGFAPGRIAWVNLLLLPVPALFMPNGSRILGDSLVHIEGTANLRGIAGIV</sequence>
<evidence type="ECO:0000256" key="1">
    <source>
        <dbReference type="SAM" id="MobiDB-lite"/>
    </source>
</evidence>
<evidence type="ECO:0000313" key="2">
    <source>
        <dbReference type="EMBL" id="MPN44412.1"/>
    </source>
</evidence>
<reference evidence="2" key="1">
    <citation type="submission" date="2019-08" db="EMBL/GenBank/DDBJ databases">
        <authorList>
            <person name="Kucharzyk K."/>
            <person name="Murdoch R.W."/>
            <person name="Higgins S."/>
            <person name="Loffler F."/>
        </authorList>
    </citation>
    <scope>NUCLEOTIDE SEQUENCE</scope>
</reference>
<dbReference type="EMBL" id="VSSQ01103527">
    <property type="protein sequence ID" value="MPN44412.1"/>
    <property type="molecule type" value="Genomic_DNA"/>
</dbReference>
<organism evidence="2">
    <name type="scientific">bioreactor metagenome</name>
    <dbReference type="NCBI Taxonomy" id="1076179"/>
    <lineage>
        <taxon>unclassified sequences</taxon>
        <taxon>metagenomes</taxon>
        <taxon>ecological metagenomes</taxon>
    </lineage>
</organism>
<comment type="caution">
    <text evidence="2">The sequence shown here is derived from an EMBL/GenBank/DDBJ whole genome shotgun (WGS) entry which is preliminary data.</text>
</comment>
<proteinExistence type="predicted"/>
<feature type="region of interest" description="Disordered" evidence="1">
    <location>
        <begin position="1"/>
        <end position="28"/>
    </location>
</feature>
<accession>A0A645I0Y5</accession>
<gene>
    <name evidence="2" type="ORF">SDC9_191977</name>
</gene>
<dbReference type="AlphaFoldDB" id="A0A645I0Y5"/>
<feature type="compositionally biased region" description="Low complexity" evidence="1">
    <location>
        <begin position="11"/>
        <end position="21"/>
    </location>
</feature>
<name>A0A645I0Y5_9ZZZZ</name>